<evidence type="ECO:0000256" key="2">
    <source>
        <dbReference type="SAM" id="MobiDB-lite"/>
    </source>
</evidence>
<evidence type="ECO:0000259" key="3">
    <source>
        <dbReference type="PROSITE" id="PS50802"/>
    </source>
</evidence>
<feature type="compositionally biased region" description="Acidic residues" evidence="2">
    <location>
        <begin position="103"/>
        <end position="113"/>
    </location>
</feature>
<dbReference type="EMBL" id="GL349476">
    <property type="protein sequence ID" value="KNC52903.1"/>
    <property type="molecule type" value="Genomic_DNA"/>
</dbReference>
<feature type="domain" description="OTU" evidence="3">
    <location>
        <begin position="296"/>
        <end position="429"/>
    </location>
</feature>
<dbReference type="GO" id="GO:0016579">
    <property type="term" value="P:protein deubiquitination"/>
    <property type="evidence" value="ECO:0007669"/>
    <property type="project" value="TreeGrafter"/>
</dbReference>
<keyword evidence="5" id="KW-1185">Reference proteome</keyword>
<sequence length="433" mass="46600">MTPPTPAPHAHAHPGCREEERVREVMPESKTAARSRQYKEVQALDKQMKALIAKAKKARDKKRKAELIQEHEQKKAEMLARHEAELAAIEAGNEGGDVGEAPAEAEAEAESEAEAAAPDAAASAEAEEAVPAPAPAPAAEENKTTSESLGSMKKRHAHEMRTMIKEFDTKIKAAKKKKALKRELQVEKAKAEAEMEARHAAELAAHPDNSGEGASGAAASSGADGSEAAAAMAADAGTGFRITVGRKSKSQLKKERKAAEVAKRRAEAQAAVDALGETKRQKEAAAIADRLLPQRLRIVSIVPDGHCMFAATLHQLGEPASEVMALRKQVVDHIRANRDEYAPFMMNAAGSTMTDDQFEAYCVRMETTPAWGGQLELAALTAVVNRPIHIYNAQETIVMGEDKAGDPLRLSYHLHELSLGEHYNSVVAFPDDA</sequence>
<dbReference type="PROSITE" id="PS50802">
    <property type="entry name" value="OTU"/>
    <property type="match status" value="1"/>
</dbReference>
<feature type="compositionally biased region" description="Low complexity" evidence="2">
    <location>
        <begin position="114"/>
        <end position="124"/>
    </location>
</feature>
<dbReference type="InterPro" id="IPR038765">
    <property type="entry name" value="Papain-like_cys_pep_sf"/>
</dbReference>
<organism evidence="4 5">
    <name type="scientific">Thecamonas trahens ATCC 50062</name>
    <dbReference type="NCBI Taxonomy" id="461836"/>
    <lineage>
        <taxon>Eukaryota</taxon>
        <taxon>Apusozoa</taxon>
        <taxon>Apusomonadida</taxon>
        <taxon>Apusomonadidae</taxon>
        <taxon>Thecamonas</taxon>
    </lineage>
</organism>
<reference evidence="4 5" key="1">
    <citation type="submission" date="2010-05" db="EMBL/GenBank/DDBJ databases">
        <title>The Genome Sequence of Thecamonas trahens ATCC 50062.</title>
        <authorList>
            <consortium name="The Broad Institute Genome Sequencing Platform"/>
            <person name="Russ C."/>
            <person name="Cuomo C."/>
            <person name="Shea T."/>
            <person name="Young S.K."/>
            <person name="Zeng Q."/>
            <person name="Koehrsen M."/>
            <person name="Haas B."/>
            <person name="Borodovsky M."/>
            <person name="Guigo R."/>
            <person name="Alvarado L."/>
            <person name="Berlin A."/>
            <person name="Bochicchio J."/>
            <person name="Borenstein D."/>
            <person name="Chapman S."/>
            <person name="Chen Z."/>
            <person name="Freedman E."/>
            <person name="Gellesch M."/>
            <person name="Goldberg J."/>
            <person name="Griggs A."/>
            <person name="Gujja S."/>
            <person name="Heilman E."/>
            <person name="Heiman D."/>
            <person name="Hepburn T."/>
            <person name="Howarth C."/>
            <person name="Jen D."/>
            <person name="Larson L."/>
            <person name="Mehta T."/>
            <person name="Park D."/>
            <person name="Pearson M."/>
            <person name="Roberts A."/>
            <person name="Saif S."/>
            <person name="Shenoy N."/>
            <person name="Sisk P."/>
            <person name="Stolte C."/>
            <person name="Sykes S."/>
            <person name="Thomson T."/>
            <person name="Walk T."/>
            <person name="White J."/>
            <person name="Yandava C."/>
            <person name="Burger G."/>
            <person name="Gray M.W."/>
            <person name="Holland P.W.H."/>
            <person name="King N."/>
            <person name="Lang F.B.F."/>
            <person name="Roger A.J."/>
            <person name="Ruiz-Trillo I."/>
            <person name="Lander E."/>
            <person name="Nusbaum C."/>
        </authorList>
    </citation>
    <scope>NUCLEOTIDE SEQUENCE [LARGE SCALE GENOMIC DNA]</scope>
    <source>
        <strain evidence="4 5">ATCC 50062</strain>
    </source>
</reference>
<dbReference type="eggNOG" id="KOG2606">
    <property type="taxonomic scope" value="Eukaryota"/>
</dbReference>
<feature type="compositionally biased region" description="Basic and acidic residues" evidence="2">
    <location>
        <begin position="15"/>
        <end position="27"/>
    </location>
</feature>
<dbReference type="RefSeq" id="XP_013754997.1">
    <property type="nucleotide sequence ID" value="XM_013899543.1"/>
</dbReference>
<name>A0A0L0DNB2_THETB</name>
<evidence type="ECO:0000313" key="5">
    <source>
        <dbReference type="Proteomes" id="UP000054408"/>
    </source>
</evidence>
<dbReference type="PANTHER" id="PTHR12419:SF10">
    <property type="entry name" value="DEUBIQUITINASE OTUD6B"/>
    <property type="match status" value="1"/>
</dbReference>
<protein>
    <submittedName>
        <fullName evidence="4">OTU domain-containing protein 6B</fullName>
    </submittedName>
</protein>
<dbReference type="SUPFAM" id="SSF54001">
    <property type="entry name" value="Cysteine proteinases"/>
    <property type="match status" value="1"/>
</dbReference>
<feature type="region of interest" description="Disordered" evidence="2">
    <location>
        <begin position="1"/>
        <end position="40"/>
    </location>
</feature>
<dbReference type="GO" id="GO:0004843">
    <property type="term" value="F:cysteine-type deubiquitinase activity"/>
    <property type="evidence" value="ECO:0007669"/>
    <property type="project" value="TreeGrafter"/>
</dbReference>
<dbReference type="CDD" id="cd22748">
    <property type="entry name" value="OTU_OTUD6-like"/>
    <property type="match status" value="1"/>
</dbReference>
<dbReference type="Gene3D" id="3.90.70.80">
    <property type="match status" value="1"/>
</dbReference>
<dbReference type="OrthoDB" id="415023at2759"/>
<dbReference type="Proteomes" id="UP000054408">
    <property type="component" value="Unassembled WGS sequence"/>
</dbReference>
<dbReference type="InterPro" id="IPR050704">
    <property type="entry name" value="Peptidase_C85-like"/>
</dbReference>
<dbReference type="AlphaFoldDB" id="A0A0L0DNB2"/>
<dbReference type="Pfam" id="PF02338">
    <property type="entry name" value="OTU"/>
    <property type="match status" value="1"/>
</dbReference>
<feature type="coiled-coil region" evidence="1">
    <location>
        <begin position="170"/>
        <end position="201"/>
    </location>
</feature>
<dbReference type="OMA" id="QDQLVFS"/>
<proteinExistence type="predicted"/>
<feature type="coiled-coil region" evidence="1">
    <location>
        <begin position="41"/>
        <end position="81"/>
    </location>
</feature>
<feature type="region of interest" description="Disordered" evidence="2">
    <location>
        <begin position="89"/>
        <end position="160"/>
    </location>
</feature>
<evidence type="ECO:0000256" key="1">
    <source>
        <dbReference type="SAM" id="Coils"/>
    </source>
</evidence>
<gene>
    <name evidence="4" type="ORF">AMSG_09068</name>
</gene>
<accession>A0A0L0DNB2</accession>
<dbReference type="GeneID" id="25567605"/>
<keyword evidence="1" id="KW-0175">Coiled coil</keyword>
<evidence type="ECO:0000313" key="4">
    <source>
        <dbReference type="EMBL" id="KNC52903.1"/>
    </source>
</evidence>
<dbReference type="PANTHER" id="PTHR12419">
    <property type="entry name" value="OTU DOMAIN CONTAINING PROTEIN"/>
    <property type="match status" value="1"/>
</dbReference>
<dbReference type="InterPro" id="IPR003323">
    <property type="entry name" value="OTU_dom"/>
</dbReference>